<feature type="domain" description="F-box" evidence="3">
    <location>
        <begin position="42"/>
        <end position="88"/>
    </location>
</feature>
<dbReference type="EMBL" id="JAPDFW010000033">
    <property type="protein sequence ID" value="KAJ5079400.1"/>
    <property type="molecule type" value="Genomic_DNA"/>
</dbReference>
<comment type="caution">
    <text evidence="4">The sequence shown here is derived from an EMBL/GenBank/DDBJ whole genome shotgun (WGS) entry which is preliminary data.</text>
</comment>
<organism evidence="4 5">
    <name type="scientific">Anaeramoeba ignava</name>
    <name type="common">Anaerobic marine amoeba</name>
    <dbReference type="NCBI Taxonomy" id="1746090"/>
    <lineage>
        <taxon>Eukaryota</taxon>
        <taxon>Metamonada</taxon>
        <taxon>Anaeramoebidae</taxon>
        <taxon>Anaeramoeba</taxon>
    </lineage>
</organism>
<dbReference type="SMART" id="SM00256">
    <property type="entry name" value="FBOX"/>
    <property type="match status" value="1"/>
</dbReference>
<name>A0A9Q0LY26_ANAIG</name>
<keyword evidence="5" id="KW-1185">Reference proteome</keyword>
<dbReference type="Pfam" id="PF12937">
    <property type="entry name" value="F-box-like"/>
    <property type="match status" value="1"/>
</dbReference>
<keyword evidence="2" id="KW-0677">Repeat</keyword>
<dbReference type="Pfam" id="PF23598">
    <property type="entry name" value="LRR_14"/>
    <property type="match status" value="1"/>
</dbReference>
<dbReference type="PROSITE" id="PS51450">
    <property type="entry name" value="LRR"/>
    <property type="match status" value="2"/>
</dbReference>
<dbReference type="SUPFAM" id="SSF52047">
    <property type="entry name" value="RNI-like"/>
    <property type="match status" value="1"/>
</dbReference>
<sequence length="369" mass="42983">MGNQSHFRKNENISDRMIENLENKEKSTRKYIMENIREGDLDSVFGLLPDEIVLYIFQYLRKDYLHICSKTCTRFFFLAYDFQLWKKIEVSLASQAITDSKVKSAIRHSLRTEELKINQGFSLTSKALSYLTQNARYLKRLSLSRTRKLKTQEFEKITKTFQNSLEELMLYDCSFLADNLDFLADFTKIQKIVLHSPEIETIPEKISGNPNLNFLEISRSLLSMPQFYLEKPPLSISSLNNFTSLNVLKINFANWSIFPNEICFLKNLQALDLSDNRFVQIPKEIENLKQLLFLNLSNNQIIELPTSLGSLSLLDYLDIRSNNLEFLPKSLLNLSNLSCFLISGNNFIEAPSAIYTGEIKFIWDWLKRK</sequence>
<evidence type="ECO:0000313" key="5">
    <source>
        <dbReference type="Proteomes" id="UP001149090"/>
    </source>
</evidence>
<dbReference type="InterPro" id="IPR001810">
    <property type="entry name" value="F-box_dom"/>
</dbReference>
<dbReference type="AlphaFoldDB" id="A0A9Q0LY26"/>
<evidence type="ECO:0000259" key="3">
    <source>
        <dbReference type="PROSITE" id="PS50181"/>
    </source>
</evidence>
<evidence type="ECO:0000313" key="4">
    <source>
        <dbReference type="EMBL" id="KAJ5079400.1"/>
    </source>
</evidence>
<dbReference type="SMART" id="SM00369">
    <property type="entry name" value="LRR_TYP"/>
    <property type="match status" value="4"/>
</dbReference>
<dbReference type="PANTHER" id="PTHR48051">
    <property type="match status" value="1"/>
</dbReference>
<keyword evidence="1" id="KW-0433">Leucine-rich repeat</keyword>
<dbReference type="InterPro" id="IPR055414">
    <property type="entry name" value="LRR_R13L4/SHOC2-like"/>
</dbReference>
<dbReference type="InterPro" id="IPR050216">
    <property type="entry name" value="LRR_domain-containing"/>
</dbReference>
<dbReference type="InterPro" id="IPR003591">
    <property type="entry name" value="Leu-rich_rpt_typical-subtyp"/>
</dbReference>
<dbReference type="Gene3D" id="3.80.10.10">
    <property type="entry name" value="Ribonuclease Inhibitor"/>
    <property type="match status" value="1"/>
</dbReference>
<dbReference type="InterPro" id="IPR036047">
    <property type="entry name" value="F-box-like_dom_sf"/>
</dbReference>
<gene>
    <name evidence="4" type="ORF">M0811_04421</name>
</gene>
<accession>A0A9Q0LY26</accession>
<dbReference type="PROSITE" id="PS50181">
    <property type="entry name" value="FBOX"/>
    <property type="match status" value="1"/>
</dbReference>
<dbReference type="GO" id="GO:0005737">
    <property type="term" value="C:cytoplasm"/>
    <property type="evidence" value="ECO:0007669"/>
    <property type="project" value="TreeGrafter"/>
</dbReference>
<dbReference type="InterPro" id="IPR032675">
    <property type="entry name" value="LRR_dom_sf"/>
</dbReference>
<dbReference type="OrthoDB" id="1394818at2759"/>
<evidence type="ECO:0000256" key="1">
    <source>
        <dbReference type="ARBA" id="ARBA00022614"/>
    </source>
</evidence>
<dbReference type="PANTHER" id="PTHR48051:SF46">
    <property type="entry name" value="LEUCINE RICH REPEAT-CONTAINING DOMAIN PROTEIN"/>
    <property type="match status" value="1"/>
</dbReference>
<reference evidence="4" key="1">
    <citation type="submission" date="2022-10" db="EMBL/GenBank/DDBJ databases">
        <title>Novel sulphate-reducing endosymbionts in the free-living metamonad Anaeramoeba.</title>
        <authorList>
            <person name="Jerlstrom-Hultqvist J."/>
            <person name="Cepicka I."/>
            <person name="Gallot-Lavallee L."/>
            <person name="Salas-Leiva D."/>
            <person name="Curtis B.A."/>
            <person name="Zahonova K."/>
            <person name="Pipaliya S."/>
            <person name="Dacks J."/>
            <person name="Roger A.J."/>
        </authorList>
    </citation>
    <scope>NUCLEOTIDE SEQUENCE</scope>
    <source>
        <strain evidence="4">BMAN</strain>
    </source>
</reference>
<dbReference type="Gene3D" id="1.20.1280.50">
    <property type="match status" value="1"/>
</dbReference>
<dbReference type="Proteomes" id="UP001149090">
    <property type="component" value="Unassembled WGS sequence"/>
</dbReference>
<dbReference type="InterPro" id="IPR001611">
    <property type="entry name" value="Leu-rich_rpt"/>
</dbReference>
<dbReference type="SUPFAM" id="SSF81383">
    <property type="entry name" value="F-box domain"/>
    <property type="match status" value="1"/>
</dbReference>
<evidence type="ECO:0000256" key="2">
    <source>
        <dbReference type="ARBA" id="ARBA00022737"/>
    </source>
</evidence>
<protein>
    <recommendedName>
        <fullName evidence="3">F-box domain-containing protein</fullName>
    </recommendedName>
</protein>
<proteinExistence type="predicted"/>